<evidence type="ECO:0000256" key="2">
    <source>
        <dbReference type="SAM" id="MobiDB-lite"/>
    </source>
</evidence>
<feature type="region of interest" description="Disordered" evidence="2">
    <location>
        <begin position="455"/>
        <end position="478"/>
    </location>
</feature>
<evidence type="ECO:0000256" key="1">
    <source>
        <dbReference type="SAM" id="Coils"/>
    </source>
</evidence>
<evidence type="ECO:0000259" key="3">
    <source>
        <dbReference type="Pfam" id="PF01548"/>
    </source>
</evidence>
<dbReference type="NCBIfam" id="NF033542">
    <property type="entry name" value="transpos_IS110"/>
    <property type="match status" value="1"/>
</dbReference>
<evidence type="ECO:0000313" key="6">
    <source>
        <dbReference type="Proteomes" id="UP000009229"/>
    </source>
</evidence>
<feature type="domain" description="Transposase IS110-like N-terminal" evidence="3">
    <location>
        <begin position="7"/>
        <end position="168"/>
    </location>
</feature>
<proteinExistence type="predicted"/>
<dbReference type="GO" id="GO:0004803">
    <property type="term" value="F:transposase activity"/>
    <property type="evidence" value="ECO:0007669"/>
    <property type="project" value="InterPro"/>
</dbReference>
<dbReference type="GO" id="GO:0003677">
    <property type="term" value="F:DNA binding"/>
    <property type="evidence" value="ECO:0007669"/>
    <property type="project" value="InterPro"/>
</dbReference>
<dbReference type="KEGG" id="dku:Desku_2104"/>
<dbReference type="PANTHER" id="PTHR33055">
    <property type="entry name" value="TRANSPOSASE FOR INSERTION SEQUENCE ELEMENT IS1111A"/>
    <property type="match status" value="1"/>
</dbReference>
<dbReference type="InterPro" id="IPR003346">
    <property type="entry name" value="Transposase_20"/>
</dbReference>
<sequence length="478" mass="54033">MSNKLFAGIDVSLENNQLCLMDFEGNPVGKPMSFANNLPGTLAMVSHLNSVMEKGDFEKLTIGMEATALYWFPLFNFLNSDPTLQAQVLPLNPKVVSNFRSAYADMDKTDVKDSFVIADRLRFGRTPQGYIPDVDFLALQRLTRFRYHLVQCASELKNYAKSFLFLTFSEWNRTRPFSDLFGATSTRLLKKFRSAQELAEVSTEELQELLREFSKGRFRNVEAKAALVNQTARDSFPVPKELADQVHLLLKQTLQQLELLEKHIARLDKKIAKKMRKFSNVLESIPGIGPVLAAGILAEIGDISRFSGQSKLAKYAGLTWRKNQSGNFNGNVTPLTKTGNAYLRYYLIQAAQCLVQHNAEYREYFRRKLDETARHPYKRALSLTARKLVRLVYALLSRNQLYMAPEERKRRELAPKGVNQVPEHDSAVQTEVSEVSQKPHKKVKTLAVAARPKNSAWPAGTCTGSKSSQRVGLHLPSL</sequence>
<dbReference type="InterPro" id="IPR002525">
    <property type="entry name" value="Transp_IS110-like_N"/>
</dbReference>
<dbReference type="Proteomes" id="UP000009229">
    <property type="component" value="Chromosome"/>
</dbReference>
<organism evidence="5 6">
    <name type="scientific">Desulfofundulus kuznetsovii (strain DSM 6115 / VKM B-1805 / 17)</name>
    <name type="common">Desulfotomaculum kuznetsovii</name>
    <dbReference type="NCBI Taxonomy" id="760568"/>
    <lineage>
        <taxon>Bacteria</taxon>
        <taxon>Bacillati</taxon>
        <taxon>Bacillota</taxon>
        <taxon>Clostridia</taxon>
        <taxon>Eubacteriales</taxon>
        <taxon>Peptococcaceae</taxon>
        <taxon>Desulfofundulus</taxon>
    </lineage>
</organism>
<dbReference type="RefSeq" id="WP_013823161.1">
    <property type="nucleotide sequence ID" value="NC_015573.1"/>
</dbReference>
<dbReference type="EMBL" id="CP002770">
    <property type="protein sequence ID" value="AEG15647.1"/>
    <property type="molecule type" value="Genomic_DNA"/>
</dbReference>
<keyword evidence="6" id="KW-1185">Reference proteome</keyword>
<evidence type="ECO:0000313" key="5">
    <source>
        <dbReference type="EMBL" id="AEG15647.1"/>
    </source>
</evidence>
<dbReference type="PANTHER" id="PTHR33055:SF15">
    <property type="entry name" value="TRANSPOSASE-RELATED"/>
    <property type="match status" value="1"/>
</dbReference>
<feature type="region of interest" description="Disordered" evidence="2">
    <location>
        <begin position="407"/>
        <end position="441"/>
    </location>
</feature>
<feature type="compositionally biased region" description="Polar residues" evidence="2">
    <location>
        <begin position="427"/>
        <end position="436"/>
    </location>
</feature>
<dbReference type="InterPro" id="IPR047650">
    <property type="entry name" value="Transpos_IS110"/>
</dbReference>
<dbReference type="Pfam" id="PF01548">
    <property type="entry name" value="DEDD_Tnp_IS110"/>
    <property type="match status" value="1"/>
</dbReference>
<dbReference type="Pfam" id="PF02371">
    <property type="entry name" value="Transposase_20"/>
    <property type="match status" value="1"/>
</dbReference>
<gene>
    <name evidence="5" type="ordered locus">Desku_2104</name>
</gene>
<feature type="coiled-coil region" evidence="1">
    <location>
        <begin position="250"/>
        <end position="277"/>
    </location>
</feature>
<evidence type="ECO:0000259" key="4">
    <source>
        <dbReference type="Pfam" id="PF02371"/>
    </source>
</evidence>
<keyword evidence="1" id="KW-0175">Coiled coil</keyword>
<accession>A0AAU8PBV7</accession>
<name>A0AAU8PBV7_DESK7</name>
<dbReference type="AlphaFoldDB" id="A0AAU8PBV7"/>
<reference evidence="6" key="1">
    <citation type="submission" date="2011-05" db="EMBL/GenBank/DDBJ databases">
        <title>Complete sequence of Desulfotomaculum kuznetsovii DSM 6115.</title>
        <authorList>
            <person name="Lucas S."/>
            <person name="Han J."/>
            <person name="Lapidus A."/>
            <person name="Cheng J.-F."/>
            <person name="Goodwin L."/>
            <person name="Pitluck S."/>
            <person name="Peters L."/>
            <person name="Mikhailova N."/>
            <person name="Lu M."/>
            <person name="Saunders E."/>
            <person name="Han C."/>
            <person name="Tapia R."/>
            <person name="Land M."/>
            <person name="Hauser L."/>
            <person name="Kyrpides N."/>
            <person name="Ivanova N."/>
            <person name="Pagani I."/>
            <person name="Nazina T."/>
            <person name="Ivanova A."/>
            <person name="Parshina S."/>
            <person name="Kuever J."/>
            <person name="Muyzer G."/>
            <person name="Plugge C."/>
            <person name="Stams A."/>
            <person name="Woyke T."/>
        </authorList>
    </citation>
    <scope>NUCLEOTIDE SEQUENCE [LARGE SCALE GENOMIC DNA]</scope>
    <source>
        <strain evidence="6">DSM 6115 / VKM B-1805 / 17</strain>
    </source>
</reference>
<feature type="domain" description="Transposase IS116/IS110/IS902 C-terminal" evidence="4">
    <location>
        <begin position="280"/>
        <end position="365"/>
    </location>
</feature>
<dbReference type="GO" id="GO:0006313">
    <property type="term" value="P:DNA transposition"/>
    <property type="evidence" value="ECO:0007669"/>
    <property type="project" value="InterPro"/>
</dbReference>
<protein>
    <submittedName>
        <fullName evidence="5">Transposase IS116/IS110/IS902 family protein</fullName>
    </submittedName>
</protein>